<dbReference type="AlphaFoldDB" id="A0A1S2N9A8"/>
<keyword evidence="1" id="KW-0732">Signal</keyword>
<sequence length="143" mass="15377">MSAPSSNRKRRQLCLALPVAALAGVAGSAAQARPLPPAGIGHTNHHTGFEVALKLDMFGEVSKPVVVAQNAERITLRGVHGETPWALEFTIARMDYQGNLRVQARLTSNDEVLAAPIRTAVIGQRVVVRADDQIDVALLVRRV</sequence>
<name>A0A1S2N9A8_9BURK</name>
<dbReference type="Proteomes" id="UP000180246">
    <property type="component" value="Unassembled WGS sequence"/>
</dbReference>
<evidence type="ECO:0000313" key="2">
    <source>
        <dbReference type="EMBL" id="OIJ41656.1"/>
    </source>
</evidence>
<feature type="signal peptide" evidence="1">
    <location>
        <begin position="1"/>
        <end position="32"/>
    </location>
</feature>
<comment type="caution">
    <text evidence="2">The sequence shown here is derived from an EMBL/GenBank/DDBJ whole genome shotgun (WGS) entry which is preliminary data.</text>
</comment>
<accession>A0A1S2N9A8</accession>
<reference evidence="2 3" key="1">
    <citation type="submission" date="2014-10" db="EMBL/GenBank/DDBJ databases">
        <authorList>
            <person name="Seo M.-J."/>
            <person name="Seok Y.J."/>
            <person name="Cha I.-T."/>
        </authorList>
    </citation>
    <scope>NUCLEOTIDE SEQUENCE [LARGE SCALE GENOMIC DNA]</scope>
    <source>
        <strain evidence="2 3">NEU</strain>
    </source>
</reference>
<evidence type="ECO:0000313" key="3">
    <source>
        <dbReference type="Proteomes" id="UP000180246"/>
    </source>
</evidence>
<protein>
    <submittedName>
        <fullName evidence="2">Uncharacterized protein</fullName>
    </submittedName>
</protein>
<dbReference type="EMBL" id="JRYB01000001">
    <property type="protein sequence ID" value="OIJ41656.1"/>
    <property type="molecule type" value="Genomic_DNA"/>
</dbReference>
<gene>
    <name evidence="2" type="ORF">LO55_610</name>
</gene>
<organism evidence="2 3">
    <name type="scientific">Massilia timonae</name>
    <dbReference type="NCBI Taxonomy" id="47229"/>
    <lineage>
        <taxon>Bacteria</taxon>
        <taxon>Pseudomonadati</taxon>
        <taxon>Pseudomonadota</taxon>
        <taxon>Betaproteobacteria</taxon>
        <taxon>Burkholderiales</taxon>
        <taxon>Oxalobacteraceae</taxon>
        <taxon>Telluria group</taxon>
        <taxon>Massilia</taxon>
    </lineage>
</organism>
<proteinExistence type="predicted"/>
<dbReference type="RefSeq" id="WP_143054441.1">
    <property type="nucleotide sequence ID" value="NZ_DALZFR010000007.1"/>
</dbReference>
<feature type="chain" id="PRO_5010349483" evidence="1">
    <location>
        <begin position="33"/>
        <end position="143"/>
    </location>
</feature>
<evidence type="ECO:0000256" key="1">
    <source>
        <dbReference type="SAM" id="SignalP"/>
    </source>
</evidence>